<dbReference type="OrthoDB" id="9794577at2"/>
<dbReference type="InterPro" id="IPR050445">
    <property type="entry name" value="Bact_polysacc_biosynth/exp"/>
</dbReference>
<evidence type="ECO:0000259" key="9">
    <source>
        <dbReference type="Pfam" id="PF13614"/>
    </source>
</evidence>
<dbReference type="FunFam" id="3.40.50.300:FF:000527">
    <property type="entry name" value="Tyrosine-protein kinase etk"/>
    <property type="match status" value="1"/>
</dbReference>
<dbReference type="GO" id="GO:0042802">
    <property type="term" value="F:identical protein binding"/>
    <property type="evidence" value="ECO:0007669"/>
    <property type="project" value="UniProtKB-ARBA"/>
</dbReference>
<gene>
    <name evidence="10" type="ORF">GBZ86_00715</name>
</gene>
<dbReference type="EMBL" id="WHJC01000003">
    <property type="protein sequence ID" value="MPQ42287.1"/>
    <property type="molecule type" value="Genomic_DNA"/>
</dbReference>
<evidence type="ECO:0000256" key="1">
    <source>
        <dbReference type="ARBA" id="ARBA00007316"/>
    </source>
</evidence>
<evidence type="ECO:0000313" key="10">
    <source>
        <dbReference type="EMBL" id="MPQ42287.1"/>
    </source>
</evidence>
<dbReference type="PANTHER" id="PTHR32309">
    <property type="entry name" value="TYROSINE-PROTEIN KINASE"/>
    <property type="match status" value="1"/>
</dbReference>
<dbReference type="SUPFAM" id="SSF52540">
    <property type="entry name" value="P-loop containing nucleoside triphosphate hydrolases"/>
    <property type="match status" value="1"/>
</dbReference>
<protein>
    <recommendedName>
        <fullName evidence="2">non-specific protein-tyrosine kinase</fullName>
        <ecNumber evidence="2">2.7.10.2</ecNumber>
    </recommendedName>
</protein>
<dbReference type="GO" id="GO:0005886">
    <property type="term" value="C:plasma membrane"/>
    <property type="evidence" value="ECO:0007669"/>
    <property type="project" value="TreeGrafter"/>
</dbReference>
<evidence type="ECO:0000256" key="7">
    <source>
        <dbReference type="ARBA" id="ARBA00023137"/>
    </source>
</evidence>
<comment type="catalytic activity">
    <reaction evidence="8">
        <text>L-tyrosyl-[protein] + ATP = O-phospho-L-tyrosyl-[protein] + ADP + H(+)</text>
        <dbReference type="Rhea" id="RHEA:10596"/>
        <dbReference type="Rhea" id="RHEA-COMP:10136"/>
        <dbReference type="Rhea" id="RHEA-COMP:20101"/>
        <dbReference type="ChEBI" id="CHEBI:15378"/>
        <dbReference type="ChEBI" id="CHEBI:30616"/>
        <dbReference type="ChEBI" id="CHEBI:46858"/>
        <dbReference type="ChEBI" id="CHEBI:61978"/>
        <dbReference type="ChEBI" id="CHEBI:456216"/>
        <dbReference type="EC" id="2.7.10.2"/>
    </reaction>
</comment>
<keyword evidence="5 10" id="KW-0418">Kinase</keyword>
<evidence type="ECO:0000256" key="4">
    <source>
        <dbReference type="ARBA" id="ARBA00022741"/>
    </source>
</evidence>
<evidence type="ECO:0000256" key="6">
    <source>
        <dbReference type="ARBA" id="ARBA00022840"/>
    </source>
</evidence>
<dbReference type="GO" id="GO:0004715">
    <property type="term" value="F:non-membrane spanning protein tyrosine kinase activity"/>
    <property type="evidence" value="ECO:0007669"/>
    <property type="project" value="UniProtKB-EC"/>
</dbReference>
<keyword evidence="4" id="KW-0547">Nucleotide-binding</keyword>
<keyword evidence="3 10" id="KW-0808">Transferase</keyword>
<dbReference type="RefSeq" id="WP_152886786.1">
    <property type="nucleotide sequence ID" value="NZ_WHJC01000003.1"/>
</dbReference>
<dbReference type="EC" id="2.7.10.2" evidence="2"/>
<dbReference type="Gene3D" id="3.40.50.300">
    <property type="entry name" value="P-loop containing nucleotide triphosphate hydrolases"/>
    <property type="match status" value="1"/>
</dbReference>
<evidence type="ECO:0000313" key="11">
    <source>
        <dbReference type="Proteomes" id="UP000430345"/>
    </source>
</evidence>
<keyword evidence="6" id="KW-0067">ATP-binding</keyword>
<feature type="domain" description="AAA" evidence="9">
    <location>
        <begin position="33"/>
        <end position="180"/>
    </location>
</feature>
<proteinExistence type="inferred from homology"/>
<reference evidence="10 11" key="1">
    <citation type="submission" date="2019-10" db="EMBL/GenBank/DDBJ databases">
        <title>The Genome Sequence of Clostridium tarantellae Isolated from Fish Brain.</title>
        <authorList>
            <person name="Bano L."/>
            <person name="Kiel M."/>
            <person name="Sales G."/>
            <person name="Doxey A.C."/>
            <person name="Mansfield M.J."/>
            <person name="Schiavone M."/>
            <person name="Rossetto O."/>
            <person name="Pirazzini M."/>
            <person name="Dobrindt U."/>
            <person name="Montecucco C."/>
        </authorList>
    </citation>
    <scope>NUCLEOTIDE SEQUENCE [LARGE SCALE GENOMIC DNA]</scope>
    <source>
        <strain evidence="10 11">DSM 3997</strain>
    </source>
</reference>
<keyword evidence="11" id="KW-1185">Reference proteome</keyword>
<dbReference type="GO" id="GO:0005524">
    <property type="term" value="F:ATP binding"/>
    <property type="evidence" value="ECO:0007669"/>
    <property type="project" value="UniProtKB-KW"/>
</dbReference>
<dbReference type="AlphaFoldDB" id="A0A6I1MJF8"/>
<evidence type="ECO:0000256" key="8">
    <source>
        <dbReference type="ARBA" id="ARBA00051245"/>
    </source>
</evidence>
<organism evidence="10 11">
    <name type="scientific">Clostridium tarantellae</name>
    <dbReference type="NCBI Taxonomy" id="39493"/>
    <lineage>
        <taxon>Bacteria</taxon>
        <taxon>Bacillati</taxon>
        <taxon>Bacillota</taxon>
        <taxon>Clostridia</taxon>
        <taxon>Eubacteriales</taxon>
        <taxon>Clostridiaceae</taxon>
        <taxon>Clostridium</taxon>
    </lineage>
</organism>
<dbReference type="InterPro" id="IPR025669">
    <property type="entry name" value="AAA_dom"/>
</dbReference>
<dbReference type="NCBIfam" id="TIGR01007">
    <property type="entry name" value="eps_fam"/>
    <property type="match status" value="1"/>
</dbReference>
<name>A0A6I1MJF8_9CLOT</name>
<dbReference type="Pfam" id="PF13614">
    <property type="entry name" value="AAA_31"/>
    <property type="match status" value="1"/>
</dbReference>
<dbReference type="Proteomes" id="UP000430345">
    <property type="component" value="Unassembled WGS sequence"/>
</dbReference>
<accession>A0A6I1MJF8</accession>
<evidence type="ECO:0000256" key="5">
    <source>
        <dbReference type="ARBA" id="ARBA00022777"/>
    </source>
</evidence>
<dbReference type="InterPro" id="IPR005702">
    <property type="entry name" value="Wzc-like_C"/>
</dbReference>
<evidence type="ECO:0000256" key="2">
    <source>
        <dbReference type="ARBA" id="ARBA00011903"/>
    </source>
</evidence>
<dbReference type="PANTHER" id="PTHR32309:SF13">
    <property type="entry name" value="FERRIC ENTEROBACTIN TRANSPORT PROTEIN FEPE"/>
    <property type="match status" value="1"/>
</dbReference>
<dbReference type="CDD" id="cd05387">
    <property type="entry name" value="BY-kinase"/>
    <property type="match status" value="1"/>
</dbReference>
<comment type="similarity">
    <text evidence="1">Belongs to the CpsD/CapB family.</text>
</comment>
<sequence length="234" mass="26001">MFAVEKSNKSLSTEAYRTLRTNLQYSALDREIKVILVTSSNPGEGKTTTAGNLAIVLAQDGKRVMLIDCDLRKANVHKQFKISNTVGLSEVLLGKETFFNSMTTHESGLHILTCGKMPPNPAEMVGSKAMEKLLNDLRNRYDYIVLDTPPVQAVTDSKVLATKSDGVVLVVRVEKTTKNIVLETKKELEKVNAKIIGTVLNGVSNKNGKNPYYYYGSRVEKNKKKKRIFSFLKG</sequence>
<comment type="caution">
    <text evidence="10">The sequence shown here is derived from an EMBL/GenBank/DDBJ whole genome shotgun (WGS) entry which is preliminary data.</text>
</comment>
<dbReference type="InterPro" id="IPR027417">
    <property type="entry name" value="P-loop_NTPase"/>
</dbReference>
<evidence type="ECO:0000256" key="3">
    <source>
        <dbReference type="ARBA" id="ARBA00022679"/>
    </source>
</evidence>
<keyword evidence="7" id="KW-0829">Tyrosine-protein kinase</keyword>